<sequence length="187" mass="20931">MSKIGIIIGSTRPNRIGGQIASWVLDIVSDIPDMSFELVDLAEWNLPLLNEPGIAAKDEYVHEHTRAWSKQINSEDAYIFITPQYNWGYPAALKNAIDYLYKEWNGKPAVIISYAHRGGGRAAAQLRQVLEGVRMLPATTMPAIAFNDAMLTETGALRDPHDSFSQYVDVIKDSLKELVDLLKKRES</sequence>
<dbReference type="InterPro" id="IPR029039">
    <property type="entry name" value="Flavoprotein-like_sf"/>
</dbReference>
<proteinExistence type="predicted"/>
<dbReference type="EMBL" id="JASJQH010008942">
    <property type="protein sequence ID" value="KAK9685783.1"/>
    <property type="molecule type" value="Genomic_DNA"/>
</dbReference>
<protein>
    <recommendedName>
        <fullName evidence="1">NADPH-dependent FMN reductase-like domain-containing protein</fullName>
    </recommendedName>
</protein>
<keyword evidence="3" id="KW-1185">Reference proteome</keyword>
<gene>
    <name evidence="2" type="ORF">K7432_015379</name>
</gene>
<evidence type="ECO:0000259" key="1">
    <source>
        <dbReference type="Pfam" id="PF03358"/>
    </source>
</evidence>
<dbReference type="PANTHER" id="PTHR30543">
    <property type="entry name" value="CHROMATE REDUCTASE"/>
    <property type="match status" value="1"/>
</dbReference>
<name>A0ABR2VN59_9FUNG</name>
<dbReference type="Gene3D" id="3.40.50.360">
    <property type="match status" value="1"/>
</dbReference>
<dbReference type="Proteomes" id="UP001479436">
    <property type="component" value="Unassembled WGS sequence"/>
</dbReference>
<dbReference type="InterPro" id="IPR005025">
    <property type="entry name" value="FMN_Rdtase-like_dom"/>
</dbReference>
<evidence type="ECO:0000313" key="2">
    <source>
        <dbReference type="EMBL" id="KAK9685783.1"/>
    </source>
</evidence>
<feature type="domain" description="NADPH-dependent FMN reductase-like" evidence="1">
    <location>
        <begin position="3"/>
        <end position="140"/>
    </location>
</feature>
<organism evidence="2 3">
    <name type="scientific">Basidiobolus ranarum</name>
    <dbReference type="NCBI Taxonomy" id="34480"/>
    <lineage>
        <taxon>Eukaryota</taxon>
        <taxon>Fungi</taxon>
        <taxon>Fungi incertae sedis</taxon>
        <taxon>Zoopagomycota</taxon>
        <taxon>Entomophthoromycotina</taxon>
        <taxon>Basidiobolomycetes</taxon>
        <taxon>Basidiobolales</taxon>
        <taxon>Basidiobolaceae</taxon>
        <taxon>Basidiobolus</taxon>
    </lineage>
</organism>
<dbReference type="SUPFAM" id="SSF52218">
    <property type="entry name" value="Flavoproteins"/>
    <property type="match status" value="1"/>
</dbReference>
<dbReference type="PANTHER" id="PTHR30543:SF21">
    <property type="entry name" value="NAD(P)H-DEPENDENT FMN REDUCTASE LOT6"/>
    <property type="match status" value="1"/>
</dbReference>
<reference evidence="2 3" key="1">
    <citation type="submission" date="2023-04" db="EMBL/GenBank/DDBJ databases">
        <title>Genome of Basidiobolus ranarum AG-B5.</title>
        <authorList>
            <person name="Stajich J.E."/>
            <person name="Carter-House D."/>
            <person name="Gryganskyi A."/>
        </authorList>
    </citation>
    <scope>NUCLEOTIDE SEQUENCE [LARGE SCALE GENOMIC DNA]</scope>
    <source>
        <strain evidence="2 3">AG-B5</strain>
    </source>
</reference>
<accession>A0ABR2VN59</accession>
<evidence type="ECO:0000313" key="3">
    <source>
        <dbReference type="Proteomes" id="UP001479436"/>
    </source>
</evidence>
<dbReference type="InterPro" id="IPR050712">
    <property type="entry name" value="NAD(P)H-dep_reductase"/>
</dbReference>
<comment type="caution">
    <text evidence="2">The sequence shown here is derived from an EMBL/GenBank/DDBJ whole genome shotgun (WGS) entry which is preliminary data.</text>
</comment>
<dbReference type="Pfam" id="PF03358">
    <property type="entry name" value="FMN_red"/>
    <property type="match status" value="1"/>
</dbReference>